<proteinExistence type="predicted"/>
<evidence type="ECO:0008006" key="4">
    <source>
        <dbReference type="Google" id="ProtNLM"/>
    </source>
</evidence>
<reference evidence="3" key="1">
    <citation type="journal article" date="2019" name="Int. J. Syst. Evol. Microbiol.">
        <title>The Global Catalogue of Microorganisms (GCM) 10K type strain sequencing project: providing services to taxonomists for standard genome sequencing and annotation.</title>
        <authorList>
            <consortium name="The Broad Institute Genomics Platform"/>
            <consortium name="The Broad Institute Genome Sequencing Center for Infectious Disease"/>
            <person name="Wu L."/>
            <person name="Ma J."/>
        </authorList>
    </citation>
    <scope>NUCLEOTIDE SEQUENCE [LARGE SCALE GENOMIC DNA]</scope>
    <source>
        <strain evidence="3">JCM 17452</strain>
    </source>
</reference>
<dbReference type="PROSITE" id="PS51257">
    <property type="entry name" value="PROKAR_LIPOPROTEIN"/>
    <property type="match status" value="1"/>
</dbReference>
<protein>
    <recommendedName>
        <fullName evidence="4">Protein involved in gliding motility SprE</fullName>
    </recommendedName>
</protein>
<dbReference type="Gene3D" id="1.25.40.10">
    <property type="entry name" value="Tetratricopeptide repeat domain"/>
    <property type="match status" value="2"/>
</dbReference>
<evidence type="ECO:0000256" key="1">
    <source>
        <dbReference type="SAM" id="Coils"/>
    </source>
</evidence>
<name>A0ABP8E9H9_9FLAO</name>
<dbReference type="Proteomes" id="UP001500027">
    <property type="component" value="Unassembled WGS sequence"/>
</dbReference>
<sequence>MKTSIKAILALVCSIFILGSCSRKKDNFISRNYHAVTAEFNALYNGYIALEEGRNDLNDDYQDNYWEVLPIERLEVFDDVVLPGQSKNESFSRAEEKAVKAIQKHSMNIGGKEKNPQIDEAYLLLGKCRYFDQRFVPALEAFNFILYKYPASDKINQAKIWREKTNIRLENEELAIDNLKRLLKQEELEDQDLADATSMLAQAYLNTKVVDTAITLLEIAADATKSNDERGRYKFIQGQLYNQLGYKDSANIAFDKVIELNRKTPRIYMIAAHIEKIKNFDYSNGDKQLLLEHLTDLEENRENRPYLDKIYHQIAEYHLKNKSDSLAVAYYNKSLRTNTPDKLLRAKNYETLGNMNFDVSLYRDAGAYFDSTMTNLVVNSKSYRVIKKKRDNLDDVIYYEDIAQVNDSILHLVNMPEAERLAFFQEFADDLKAAAEEAQEKREAAERNKGIITVNNNIGGQPSNPGNPGLPGQNTSFYFYNPTTVAYGKNEFVKIWGNRTLEDNWRWSNKSSSGGSGNILGGDIVASASEEERYDPQFYISALPSEEKEIDSISKERNFAYYQLGLIYKEKFKEYELSKSKFQNLLKSNPEERLILPSKYNLFKLYELLGENDEAQIAKNDIVSNYPDSRYATILNNPELAASADDNSPENLYEKLYEQHENQKYAEVISKCEEYITAFDGESIVAKFELLKATATGRLYGYKPYSEAINFVAVTYANTPEGKQAQEIKSKLIPQIANSEFVEASDSIVQNYKVVFKFDNSESSKITTFKDTLISVLKNIKYYNLKASLDVYDPKTTLVLVHGLKNEQLAKTFDQLLAEEEWRKIAKPYFAVSSSNYQIIQIHKNLDTYLSTNTN</sequence>
<keyword evidence="1" id="KW-0175">Coiled coil</keyword>
<accession>A0ABP8E9H9</accession>
<feature type="coiled-coil region" evidence="1">
    <location>
        <begin position="421"/>
        <end position="455"/>
    </location>
</feature>
<evidence type="ECO:0000313" key="3">
    <source>
        <dbReference type="Proteomes" id="UP001500027"/>
    </source>
</evidence>
<dbReference type="SUPFAM" id="SSF48452">
    <property type="entry name" value="TPR-like"/>
    <property type="match status" value="1"/>
</dbReference>
<dbReference type="InterPro" id="IPR019734">
    <property type="entry name" value="TPR_rpt"/>
</dbReference>
<dbReference type="InterPro" id="IPR011990">
    <property type="entry name" value="TPR-like_helical_dom_sf"/>
</dbReference>
<dbReference type="Pfam" id="PF13174">
    <property type="entry name" value="TPR_6"/>
    <property type="match status" value="1"/>
</dbReference>
<dbReference type="EMBL" id="BAABAV010000001">
    <property type="protein sequence ID" value="GAA4268713.1"/>
    <property type="molecule type" value="Genomic_DNA"/>
</dbReference>
<organism evidence="2 3">
    <name type="scientific">Hyunsoonleella aestuarii</name>
    <dbReference type="NCBI Taxonomy" id="912802"/>
    <lineage>
        <taxon>Bacteria</taxon>
        <taxon>Pseudomonadati</taxon>
        <taxon>Bacteroidota</taxon>
        <taxon>Flavobacteriia</taxon>
        <taxon>Flavobacteriales</taxon>
        <taxon>Flavobacteriaceae</taxon>
    </lineage>
</organism>
<evidence type="ECO:0000313" key="2">
    <source>
        <dbReference type="EMBL" id="GAA4268713.1"/>
    </source>
</evidence>
<dbReference type="RefSeq" id="WP_139001338.1">
    <property type="nucleotide sequence ID" value="NZ_BAABAV010000001.1"/>
</dbReference>
<comment type="caution">
    <text evidence="2">The sequence shown here is derived from an EMBL/GenBank/DDBJ whole genome shotgun (WGS) entry which is preliminary data.</text>
</comment>
<feature type="coiled-coil region" evidence="1">
    <location>
        <begin position="162"/>
        <end position="196"/>
    </location>
</feature>
<keyword evidence="3" id="KW-1185">Reference proteome</keyword>
<gene>
    <name evidence="2" type="ORF">GCM10022257_08140</name>
</gene>